<feature type="compositionally biased region" description="Polar residues" evidence="1">
    <location>
        <begin position="131"/>
        <end position="149"/>
    </location>
</feature>
<dbReference type="GO" id="GO:0043161">
    <property type="term" value="P:proteasome-mediated ubiquitin-dependent protein catabolic process"/>
    <property type="evidence" value="ECO:0007669"/>
    <property type="project" value="TreeGrafter"/>
</dbReference>
<name>A0A4Y7Q506_9AGAM</name>
<dbReference type="GO" id="GO:0051865">
    <property type="term" value="P:protein autoubiquitination"/>
    <property type="evidence" value="ECO:0007669"/>
    <property type="project" value="TreeGrafter"/>
</dbReference>
<keyword evidence="3" id="KW-1185">Reference proteome</keyword>
<dbReference type="GO" id="GO:0030332">
    <property type="term" value="F:cyclin binding"/>
    <property type="evidence" value="ECO:0007669"/>
    <property type="project" value="TreeGrafter"/>
</dbReference>
<evidence type="ECO:0000256" key="1">
    <source>
        <dbReference type="SAM" id="MobiDB-lite"/>
    </source>
</evidence>
<dbReference type="EMBL" id="ML170173">
    <property type="protein sequence ID" value="TDL22743.1"/>
    <property type="molecule type" value="Genomic_DNA"/>
</dbReference>
<feature type="region of interest" description="Disordered" evidence="1">
    <location>
        <begin position="222"/>
        <end position="244"/>
    </location>
</feature>
<dbReference type="Pfam" id="PF09814">
    <property type="entry name" value="HECT_2"/>
    <property type="match status" value="1"/>
</dbReference>
<feature type="compositionally biased region" description="Basic and acidic residues" evidence="1">
    <location>
        <begin position="530"/>
        <end position="541"/>
    </location>
</feature>
<dbReference type="AlphaFoldDB" id="A0A4Y7Q506"/>
<dbReference type="STRING" id="50990.A0A4Y7Q506"/>
<dbReference type="OrthoDB" id="66510at2759"/>
<dbReference type="Proteomes" id="UP000294933">
    <property type="component" value="Unassembled WGS sequence"/>
</dbReference>
<feature type="region of interest" description="Disordered" evidence="1">
    <location>
        <begin position="43"/>
        <end position="71"/>
    </location>
</feature>
<organism evidence="2 3">
    <name type="scientific">Rickenella mellea</name>
    <dbReference type="NCBI Taxonomy" id="50990"/>
    <lineage>
        <taxon>Eukaryota</taxon>
        <taxon>Fungi</taxon>
        <taxon>Dikarya</taxon>
        <taxon>Basidiomycota</taxon>
        <taxon>Agaricomycotina</taxon>
        <taxon>Agaricomycetes</taxon>
        <taxon>Hymenochaetales</taxon>
        <taxon>Rickenellaceae</taxon>
        <taxon>Rickenella</taxon>
    </lineage>
</organism>
<feature type="region of interest" description="Disordered" evidence="1">
    <location>
        <begin position="397"/>
        <end position="420"/>
    </location>
</feature>
<proteinExistence type="predicted"/>
<dbReference type="VEuPathDB" id="FungiDB:BD410DRAFT_788044"/>
<dbReference type="PANTHER" id="PTHR31531:SF2">
    <property type="entry name" value="E3 UBIQUITIN-PROTEIN LIGASE E3D"/>
    <property type="match status" value="1"/>
</dbReference>
<evidence type="ECO:0008006" key="4">
    <source>
        <dbReference type="Google" id="ProtNLM"/>
    </source>
</evidence>
<dbReference type="GO" id="GO:0031624">
    <property type="term" value="F:ubiquitin conjugating enzyme binding"/>
    <property type="evidence" value="ECO:0007669"/>
    <property type="project" value="TreeGrafter"/>
</dbReference>
<dbReference type="GO" id="GO:0000151">
    <property type="term" value="C:ubiquitin ligase complex"/>
    <property type="evidence" value="ECO:0007669"/>
    <property type="project" value="TreeGrafter"/>
</dbReference>
<dbReference type="GO" id="GO:0005829">
    <property type="term" value="C:cytosol"/>
    <property type="evidence" value="ECO:0007669"/>
    <property type="project" value="TreeGrafter"/>
</dbReference>
<feature type="region of interest" description="Disordered" evidence="1">
    <location>
        <begin position="125"/>
        <end position="149"/>
    </location>
</feature>
<reference evidence="2 3" key="1">
    <citation type="submission" date="2018-06" db="EMBL/GenBank/DDBJ databases">
        <title>A transcriptomic atlas of mushroom development highlights an independent origin of complex multicellularity.</title>
        <authorList>
            <consortium name="DOE Joint Genome Institute"/>
            <person name="Krizsan K."/>
            <person name="Almasi E."/>
            <person name="Merenyi Z."/>
            <person name="Sahu N."/>
            <person name="Viragh M."/>
            <person name="Koszo T."/>
            <person name="Mondo S."/>
            <person name="Kiss B."/>
            <person name="Balint B."/>
            <person name="Kues U."/>
            <person name="Barry K."/>
            <person name="Hegedus J.C."/>
            <person name="Henrissat B."/>
            <person name="Johnson J."/>
            <person name="Lipzen A."/>
            <person name="Ohm R."/>
            <person name="Nagy I."/>
            <person name="Pangilinan J."/>
            <person name="Yan J."/>
            <person name="Xiong Y."/>
            <person name="Grigoriev I.V."/>
            <person name="Hibbett D.S."/>
            <person name="Nagy L.G."/>
        </authorList>
    </citation>
    <scope>NUCLEOTIDE SEQUENCE [LARGE SCALE GENOMIC DNA]</scope>
    <source>
        <strain evidence="2 3">SZMC22713</strain>
    </source>
</reference>
<dbReference type="InterPro" id="IPR019193">
    <property type="entry name" value="UBQ-conj_enz_E2-bd_prot"/>
</dbReference>
<protein>
    <recommendedName>
        <fullName evidence="4">HECT domain-containing protein</fullName>
    </recommendedName>
</protein>
<accession>A0A4Y7Q506</accession>
<dbReference type="GO" id="GO:0006513">
    <property type="term" value="P:protein monoubiquitination"/>
    <property type="evidence" value="ECO:0007669"/>
    <property type="project" value="TreeGrafter"/>
</dbReference>
<evidence type="ECO:0000313" key="3">
    <source>
        <dbReference type="Proteomes" id="UP000294933"/>
    </source>
</evidence>
<feature type="region of interest" description="Disordered" evidence="1">
    <location>
        <begin position="530"/>
        <end position="565"/>
    </location>
</feature>
<dbReference type="GO" id="GO:0000209">
    <property type="term" value="P:protein polyubiquitination"/>
    <property type="evidence" value="ECO:0007669"/>
    <property type="project" value="TreeGrafter"/>
</dbReference>
<feature type="compositionally biased region" description="Basic residues" evidence="1">
    <location>
        <begin position="548"/>
        <end position="558"/>
    </location>
</feature>
<dbReference type="PANTHER" id="PTHR31531">
    <property type="entry name" value="E3 UBIQUITIN-PROTEIN LIGASE E3D FAMILY MEMBER"/>
    <property type="match status" value="1"/>
</dbReference>
<evidence type="ECO:0000313" key="2">
    <source>
        <dbReference type="EMBL" id="TDL22743.1"/>
    </source>
</evidence>
<gene>
    <name evidence="2" type="ORF">BD410DRAFT_788044</name>
</gene>
<sequence>MATLTKLRSPEASENTMLASRVPDPFPVDMLRERRFEHIELRQEEHPTNPIQESPRHEEYSSGEVSTGECTPSHVEISQRSIEQDDTRELLPSIVYVQQSCLMTLNNLFLDLPGFKDEWQPIVPNRRHSMPPTTQSDNNTADANVASSSSALQTLVSNLRNYDNQQMLETSSTSDDAALIRELRRRVQDISFNLSTSDARLAQALTSLLSHLHRLSVVDPKTVGDHESSADTSQDTRVGSEDAGNLYDDLTRQLSVLQLKRSNSDVNISSQASPVLSVEIALLWTKVDLDLDTVLTLCRQRTDSRVSWMPENAPPEYDAADYDMHFPPEYDGTLEDSSQFDVKTLESSSATLNNAVGMSEKMKLDLDAVTMAIDRLYLVAPQLHNQRVELKTDKRRELERARLAGPSTTTSKTSRLVKERKDTGELDKIVDLIGKASSRRMVEQSAVLEGDPQRRLERARQRDSEKREAFVEKLIRHSDAGRLHSQDAALQSNKTRNPNALLTLPDFLREQVPEHLRIPDPEALLTLPEFVKEPPPSDHSEPPPPTKLSRRFSKRNRTRSNSAPPLAWLLPRSKSISEPIDVASLHSAPAVLTVRYVAEHHENLQHVLVFLGVEGMPPGHDLEADVPFGTGDTSGGDKLILRCGASSSVQLSLPVRVIPGRKDVRVQSGHFEVKLATSTAESLARVVYDNDSPAPLDASQLTDLAPTSFICSSCSLPLLQSSGTTQFLDLPSDHWSELLDAWMCHTDQKLNSQIAQHGQGFWPKSKQALVGGSYVLFDESSVVLSNTRRAHKATGEEWHRIGCICGAIVGRSMQRILPDNTSSTTYRFAKYAIRPVSPTAEPCRLPFSAFILEDMIELVQAHASHRFLLLDEEEEKPRLLIWLFKPNMLLSYATTAQYALPQSGSIRASKVLFKILGPESACSDIKSILDKYPGFPQAERLLYPLDICRRLAGLLKESNTSYPIGMRVMTGLLVGWLHRS</sequence>
<feature type="region of interest" description="Disordered" evidence="1">
    <location>
        <begin position="1"/>
        <end position="24"/>
    </location>
</feature>
<dbReference type="GO" id="GO:0005634">
    <property type="term" value="C:nucleus"/>
    <property type="evidence" value="ECO:0007669"/>
    <property type="project" value="TreeGrafter"/>
</dbReference>
<dbReference type="GO" id="GO:0061630">
    <property type="term" value="F:ubiquitin protein ligase activity"/>
    <property type="evidence" value="ECO:0007669"/>
    <property type="project" value="TreeGrafter"/>
</dbReference>